<gene>
    <name evidence="8" type="ORF">MOC_3090</name>
</gene>
<evidence type="ECO:0000256" key="2">
    <source>
        <dbReference type="ARBA" id="ARBA00012553"/>
    </source>
</evidence>
<dbReference type="AlphaFoldDB" id="A0A089NWD0"/>
<organism evidence="8 9">
    <name type="scientific">Methylobacterium oryzae CBMB20</name>
    <dbReference type="NCBI Taxonomy" id="693986"/>
    <lineage>
        <taxon>Bacteria</taxon>
        <taxon>Pseudomonadati</taxon>
        <taxon>Pseudomonadota</taxon>
        <taxon>Alphaproteobacteria</taxon>
        <taxon>Hyphomicrobiales</taxon>
        <taxon>Methylobacteriaceae</taxon>
        <taxon>Methylobacterium</taxon>
    </lineage>
</organism>
<evidence type="ECO:0000313" key="8">
    <source>
        <dbReference type="EMBL" id="AIQ90845.1"/>
    </source>
</evidence>
<evidence type="ECO:0000256" key="6">
    <source>
        <dbReference type="ARBA" id="ARBA00047628"/>
    </source>
</evidence>
<evidence type="ECO:0000256" key="3">
    <source>
        <dbReference type="ARBA" id="ARBA00023239"/>
    </source>
</evidence>
<dbReference type="eggNOG" id="COG1891">
    <property type="taxonomic scope" value="Bacteria"/>
</dbReference>
<evidence type="ECO:0000256" key="7">
    <source>
        <dbReference type="PIRSR" id="PIRSR015957-1"/>
    </source>
</evidence>
<dbReference type="GO" id="GO:0016829">
    <property type="term" value="F:lyase activity"/>
    <property type="evidence" value="ECO:0007669"/>
    <property type="project" value="UniProtKB-KW"/>
</dbReference>
<keyword evidence="3" id="KW-0456">Lyase</keyword>
<dbReference type="KEGG" id="mor:MOC_3090"/>
<dbReference type="STRING" id="693986.MOC_3090"/>
<evidence type="ECO:0000313" key="9">
    <source>
        <dbReference type="Proteomes" id="UP000029492"/>
    </source>
</evidence>
<evidence type="ECO:0000256" key="5">
    <source>
        <dbReference type="ARBA" id="ARBA00032523"/>
    </source>
</evidence>
<accession>A0A089NWD0</accession>
<dbReference type="EC" id="4.2.3.153" evidence="2"/>
<dbReference type="Proteomes" id="UP000029492">
    <property type="component" value="Chromosome"/>
</dbReference>
<name>A0A089NWD0_9HYPH</name>
<dbReference type="Pfam" id="PF04476">
    <property type="entry name" value="4HFCP_synth"/>
    <property type="match status" value="1"/>
</dbReference>
<sequence>MPTFSTQQDPLPRLLVSVRDPAEAEAARLAGADLIDAKDPERGALGALDDGIVREIVARVSGGAATSAVADPAVRSVAALAQTGVDWVKVGIAPALLRDPSALVDLVAAAPRRLIAVLFAEDGTTAPHVPALAAAGFAGAMVDTAGKTGARLPDLAAPADLSAFTAACRVHDLMSGLAGSLRVIDIPVLCAYRPDYLGFRGGLCRDFDRRNGIDPLRVAEALRALRPSRQDAA</sequence>
<evidence type="ECO:0000256" key="4">
    <source>
        <dbReference type="ARBA" id="ARBA00023270"/>
    </source>
</evidence>
<protein>
    <recommendedName>
        <fullName evidence="2">(5-formylfuran-3-yl)methyl phosphate synthase</fullName>
        <ecNumber evidence="2">4.2.3.153</ecNumber>
    </recommendedName>
    <alternativeName>
        <fullName evidence="5">4-(hydroxymethyl)-2-furancarboxaldehyde-phosphate synthase</fullName>
    </alternativeName>
</protein>
<comment type="catalytic activity">
    <reaction evidence="6">
        <text>2 D-glyceraldehyde 3-phosphate = 4-(hydroxymethyl)-2-furancarboxaldehyde phosphate + phosphate + 2 H2O</text>
        <dbReference type="Rhea" id="RHEA:43536"/>
        <dbReference type="ChEBI" id="CHEBI:15377"/>
        <dbReference type="ChEBI" id="CHEBI:43474"/>
        <dbReference type="ChEBI" id="CHEBI:59776"/>
        <dbReference type="ChEBI" id="CHEBI:83407"/>
        <dbReference type="EC" id="4.2.3.153"/>
    </reaction>
</comment>
<dbReference type="EMBL" id="CP003811">
    <property type="protein sequence ID" value="AIQ90845.1"/>
    <property type="molecule type" value="Genomic_DNA"/>
</dbReference>
<reference evidence="8 9" key="1">
    <citation type="journal article" date="2014" name="PLoS ONE">
        <title>Genome Information of Methylobacterium oryzae, a Plant-Probiotic Methylotroph in the Phyllosphere.</title>
        <authorList>
            <person name="Kwak M.J."/>
            <person name="Jeong H."/>
            <person name="Madhaiyan M."/>
            <person name="Lee Y."/>
            <person name="Sa T.M."/>
            <person name="Oh T.K."/>
            <person name="Kim J.F."/>
        </authorList>
    </citation>
    <scope>NUCLEOTIDE SEQUENCE [LARGE SCALE GENOMIC DNA]</scope>
    <source>
        <strain evidence="8 9">CBMB20</strain>
    </source>
</reference>
<feature type="active site" description="Schiff-base intermediate with substrate" evidence="7">
    <location>
        <position position="38"/>
    </location>
</feature>
<comment type="function">
    <text evidence="1">Catalyzes the formation of 4-(hydroxymethyl)-2-furancarboxaldehyde phosphate (4-HFC-P) from two molecules of glyceraldehyde-3-P (GA-3-P).</text>
</comment>
<feature type="active site" description="Proton acceptor" evidence="7">
    <location>
        <position position="89"/>
    </location>
</feature>
<dbReference type="RefSeq" id="WP_043757868.1">
    <property type="nucleotide sequence ID" value="NZ_CP003811.1"/>
</dbReference>
<keyword evidence="9" id="KW-1185">Reference proteome</keyword>
<dbReference type="PIRSF" id="PIRSF015957">
    <property type="entry name" value="UCP015957"/>
    <property type="match status" value="1"/>
</dbReference>
<dbReference type="HOGENOM" id="CLU_068659_0_0_5"/>
<evidence type="ECO:0000256" key="1">
    <source>
        <dbReference type="ARBA" id="ARBA00003810"/>
    </source>
</evidence>
<keyword evidence="4" id="KW-0704">Schiff base</keyword>
<dbReference type="InterPro" id="IPR007565">
    <property type="entry name" value="4HFCP_synth"/>
</dbReference>
<proteinExistence type="predicted"/>